<dbReference type="OrthoDB" id="4524525at2759"/>
<feature type="coiled-coil region" evidence="1">
    <location>
        <begin position="4"/>
        <end position="31"/>
    </location>
</feature>
<gene>
    <name evidence="3" type="ORF">PMAA_092130</name>
</gene>
<feature type="domain" description="Retrotransposon gag" evidence="2">
    <location>
        <begin position="106"/>
        <end position="181"/>
    </location>
</feature>
<protein>
    <recommendedName>
        <fullName evidence="2">Retrotransposon gag domain-containing protein</fullName>
    </recommendedName>
</protein>
<proteinExistence type="predicted"/>
<name>B6QK56_TALMQ</name>
<dbReference type="AlphaFoldDB" id="B6QK56"/>
<keyword evidence="4" id="KW-1185">Reference proteome</keyword>
<evidence type="ECO:0000259" key="2">
    <source>
        <dbReference type="Pfam" id="PF03732"/>
    </source>
</evidence>
<organism evidence="3 4">
    <name type="scientific">Talaromyces marneffei (strain ATCC 18224 / CBS 334.59 / QM 7333)</name>
    <name type="common">Penicillium marneffei</name>
    <dbReference type="NCBI Taxonomy" id="441960"/>
    <lineage>
        <taxon>Eukaryota</taxon>
        <taxon>Fungi</taxon>
        <taxon>Dikarya</taxon>
        <taxon>Ascomycota</taxon>
        <taxon>Pezizomycotina</taxon>
        <taxon>Eurotiomycetes</taxon>
        <taxon>Eurotiomycetidae</taxon>
        <taxon>Eurotiales</taxon>
        <taxon>Trichocomaceae</taxon>
        <taxon>Talaromyces</taxon>
        <taxon>Talaromyces sect. Talaromyces</taxon>
    </lineage>
</organism>
<dbReference type="Pfam" id="PF03732">
    <property type="entry name" value="Retrotrans_gag"/>
    <property type="match status" value="1"/>
</dbReference>
<dbReference type="HOGENOM" id="CLU_473338_0_0_1"/>
<keyword evidence="1" id="KW-0175">Coiled coil</keyword>
<evidence type="ECO:0000256" key="1">
    <source>
        <dbReference type="SAM" id="Coils"/>
    </source>
</evidence>
<evidence type="ECO:0000313" key="4">
    <source>
        <dbReference type="Proteomes" id="UP000001294"/>
    </source>
</evidence>
<dbReference type="EMBL" id="DS995902">
    <property type="protein sequence ID" value="EEA22588.1"/>
    <property type="molecule type" value="Genomic_DNA"/>
</dbReference>
<reference evidence="4" key="1">
    <citation type="journal article" date="2015" name="Genome Announc.">
        <title>Genome sequence of the AIDS-associated pathogen Penicillium marneffei (ATCC18224) and its near taxonomic relative Talaromyces stipitatus (ATCC10500).</title>
        <authorList>
            <person name="Nierman W.C."/>
            <person name="Fedorova-Abrams N.D."/>
            <person name="Andrianopoulos A."/>
        </authorList>
    </citation>
    <scope>NUCLEOTIDE SEQUENCE [LARGE SCALE GENOMIC DNA]</scope>
    <source>
        <strain evidence="4">ATCC 18224 / CBS 334.59 / QM 7333</strain>
    </source>
</reference>
<dbReference type="InterPro" id="IPR005162">
    <property type="entry name" value="Retrotrans_gag_dom"/>
</dbReference>
<sequence length="576" mass="66181">MEPNQNVLNELQRQNQEIVRLQTIIQVLEIQSAARATSSRPKAVLPDPEKFAGSAQKYDTWLPSIKAKLRVDADAIGNAIAQFYYVYLNLDSHVQAMVLPQLSEAESTNTWDYNTILDQLARVYDNPNKTNEAEDRLYALKQGSTEAVPAFVAKFERILYEARGQDWPDVNKISVFRNSLNSMLRNRLAQQLTLPRTYPEFVRITQQLATRSHSDSNQQPSNAMDLSAVSIAHLTMVDSESEAESLINEQQARELISSCSGYLLPILSSYVQRFRFQARRRLIIIIIMDRPHIDYVAISGITQTEGRDHILTWREPPHLPRDPQKARIGSQRVNPGAASCTPFWRADILNPDKNKTAPVDQIGYVVHAHYWIVFLDSERDPDDYLSETESEALSQGELEPEFWDRHNLPVWENPTVVPKIQEIIEQATRESHSASRPRRTPSSLVSHVSLDIAMQIVELTKLISIKDTRNMLTAFGWRLPDNYWKIRCKMDLIFEYADLQKTNAPVDWQFIGLATEELMEDPTWDRNTGLCTRRWISGYLEQLKNIFLDLLEQEKSNPGCLPEPARRKCPSRKRLL</sequence>
<evidence type="ECO:0000313" key="3">
    <source>
        <dbReference type="EMBL" id="EEA22588.1"/>
    </source>
</evidence>
<dbReference type="VEuPathDB" id="FungiDB:PMAA_092130"/>
<accession>B6QK56</accession>
<dbReference type="Proteomes" id="UP000001294">
    <property type="component" value="Unassembled WGS sequence"/>
</dbReference>